<sequence length="417" mass="48530">METRKERFDRLQLAFNLVVHHDSVLSFSDLIEPNRDVFTGFKLVYSTNHLEGDFAHTSLKAIEEQCPTLKKYFYGSGLLFFSDELYDKTWREGRVQLPIDYSLSLDSNAAERFRIWEDGKDLNTSEKDFESLVRFIKDGPGSGFNFDYSFFIIENYYDSMKPENHRPFNTIRALKRFDHLAYDSASFCVTKPVFNETRSQAGQRAIETLHAFHSSPEIRAFQQRRMLLYVVLLKAVILNQDKKRSIESKLAELISFCLFSLEKFPKTELYFAWKLMKYGKSLRFFDPVSQIGKKTKAKIKGMSWDIFALRYQETMASKGNSGDFFIPFFASFDNRFVELANACPIRAVLIDELGKNVITIQLDELEFQTELNNSMSVELLHELNDSHKKLERMKKPLTEDKLVEVASGLEAQLEQYC</sequence>
<reference evidence="2" key="3">
    <citation type="submission" date="2019-11" db="EMBL/GenBank/DDBJ databases">
        <title>Complete genome sequence of Vibrio owensii SH-14 isolated from shrimp with acute hepatopancreatic necrosis diease.</title>
        <authorList>
            <person name="Liang X."/>
            <person name="Wang Y."/>
        </authorList>
    </citation>
    <scope>NUCLEOTIDE SEQUENCE</scope>
    <source>
        <strain evidence="2">SH14</strain>
    </source>
</reference>
<dbReference type="RefSeq" id="WP_054824855.1">
    <property type="nucleotide sequence ID" value="NZ_CP033137.1"/>
</dbReference>
<dbReference type="EMBL" id="CP033137">
    <property type="protein sequence ID" value="AYO14173.1"/>
    <property type="molecule type" value="Genomic_DNA"/>
</dbReference>
<protein>
    <submittedName>
        <fullName evidence="2">Uncharacterized protein</fullName>
    </submittedName>
</protein>
<dbReference type="AlphaFoldDB" id="A0AAP9K9T5"/>
<dbReference type="Proteomes" id="UP000272136">
    <property type="component" value="Chromosome 1"/>
</dbReference>
<dbReference type="EMBL" id="CP045859">
    <property type="protein sequence ID" value="QGH46827.1"/>
    <property type="molecule type" value="Genomic_DNA"/>
</dbReference>
<name>A0AAP9K9T5_9VIBR</name>
<evidence type="ECO:0000313" key="4">
    <source>
        <dbReference type="Proteomes" id="UP000390336"/>
    </source>
</evidence>
<reference evidence="1 3" key="2">
    <citation type="submission" date="2018-10" db="EMBL/GenBank/DDBJ databases">
        <title>Whole Genome of Vibrio owensii strain 170502, isolated from Acute Hepatopancreatic Necrosis Disease (AHPND) shrimp.</title>
        <authorList>
            <person name="Yan M."/>
            <person name="Wang X."/>
            <person name="Wang Y."/>
        </authorList>
    </citation>
    <scope>NUCLEOTIDE SEQUENCE [LARGE SCALE GENOMIC DNA]</scope>
    <source>
        <strain evidence="1 3">1700302</strain>
    </source>
</reference>
<accession>A0AAP9K9T5</accession>
<organism evidence="2 4">
    <name type="scientific">Vibrio owensii</name>
    <dbReference type="NCBI Taxonomy" id="696485"/>
    <lineage>
        <taxon>Bacteria</taxon>
        <taxon>Pseudomonadati</taxon>
        <taxon>Pseudomonadota</taxon>
        <taxon>Gammaproteobacteria</taxon>
        <taxon>Vibrionales</taxon>
        <taxon>Vibrionaceae</taxon>
        <taxon>Vibrio</taxon>
    </lineage>
</organism>
<gene>
    <name evidence="2" type="ORF">APZ19_06775</name>
    <name evidence="1" type="ORF">D0812_06980</name>
</gene>
<keyword evidence="3" id="KW-1185">Reference proteome</keyword>
<evidence type="ECO:0000313" key="3">
    <source>
        <dbReference type="Proteomes" id="UP000272136"/>
    </source>
</evidence>
<reference evidence="2 4" key="1">
    <citation type="journal article" date="2015" name="Genome Announc.">
        <title>Draft Genome Sequence of Vibrio owensii Strain SH-14, Which Causes Shrimp Acute Hepatopancreatic Necrosis Disease.</title>
        <authorList>
            <person name="Liu L."/>
            <person name="Xiao J."/>
            <person name="Xia X."/>
            <person name="Pan Y."/>
            <person name="Yan S."/>
            <person name="Wang Y."/>
        </authorList>
    </citation>
    <scope>NUCLEOTIDE SEQUENCE [LARGE SCALE GENOMIC DNA]</scope>
    <source>
        <strain evidence="2 4">SH14</strain>
    </source>
</reference>
<evidence type="ECO:0000313" key="2">
    <source>
        <dbReference type="EMBL" id="QGH46827.1"/>
    </source>
</evidence>
<evidence type="ECO:0000313" key="1">
    <source>
        <dbReference type="EMBL" id="AYO14173.1"/>
    </source>
</evidence>
<proteinExistence type="predicted"/>
<dbReference type="Proteomes" id="UP000390336">
    <property type="component" value="Chromosome 1"/>
</dbReference>